<protein>
    <submittedName>
        <fullName evidence="1">Uncharacterized protein</fullName>
    </submittedName>
</protein>
<dbReference type="KEGG" id="hhn:HISP_09075"/>
<accession>V5TS67</accession>
<keyword evidence="2" id="KW-1185">Reference proteome</keyword>
<gene>
    <name evidence="1" type="ORF">HISP_09075</name>
</gene>
<dbReference type="Proteomes" id="UP000018572">
    <property type="component" value="Chromosome 1"/>
</dbReference>
<dbReference type="EMBL" id="CP006884">
    <property type="protein sequence ID" value="AHB67495.1"/>
    <property type="molecule type" value="Genomic_DNA"/>
</dbReference>
<dbReference type="RefSeq" id="WP_023843303.1">
    <property type="nucleotide sequence ID" value="NC_023013.1"/>
</dbReference>
<proteinExistence type="predicted"/>
<dbReference type="AlphaFoldDB" id="V5TS67"/>
<dbReference type="GeneID" id="77093719"/>
<sequence length="41" mass="4184">MDAALLNADTSPETAIRCCSSMSSWSVSVADRTGSGVSTMS</sequence>
<name>V5TS67_HALHI</name>
<evidence type="ECO:0000313" key="2">
    <source>
        <dbReference type="Proteomes" id="UP000018572"/>
    </source>
</evidence>
<dbReference type="HOGENOM" id="CLU_3263668_0_0_2"/>
<reference evidence="1 2" key="1">
    <citation type="journal article" date="2014" name="Genome Announc.">
        <title>Complete Genome Sequence of the Extremely Halophilic Archaeon Haloarcula hispanica Strain N601.</title>
        <authorList>
            <person name="Ding J.Y."/>
            <person name="Chiang P.W."/>
            <person name="Hong M.J."/>
            <person name="Dyall-Smith M."/>
            <person name="Tang S.L."/>
        </authorList>
    </citation>
    <scope>NUCLEOTIDE SEQUENCE [LARGE SCALE GENOMIC DNA]</scope>
    <source>
        <strain evidence="1 2">N601</strain>
    </source>
</reference>
<evidence type="ECO:0000313" key="1">
    <source>
        <dbReference type="EMBL" id="AHB67495.1"/>
    </source>
</evidence>
<organism evidence="1 2">
    <name type="scientific">Haloarcula hispanica N601</name>
    <dbReference type="NCBI Taxonomy" id="1417673"/>
    <lineage>
        <taxon>Archaea</taxon>
        <taxon>Methanobacteriati</taxon>
        <taxon>Methanobacteriota</taxon>
        <taxon>Stenosarchaea group</taxon>
        <taxon>Halobacteria</taxon>
        <taxon>Halobacteriales</taxon>
        <taxon>Haloarculaceae</taxon>
        <taxon>Haloarcula</taxon>
    </lineage>
</organism>